<feature type="signal peptide" evidence="1">
    <location>
        <begin position="1"/>
        <end position="18"/>
    </location>
</feature>
<protein>
    <submittedName>
        <fullName evidence="2">Uncharacterized protein</fullName>
    </submittedName>
</protein>
<evidence type="ECO:0000313" key="3">
    <source>
        <dbReference type="Proteomes" id="UP001174748"/>
    </source>
</evidence>
<evidence type="ECO:0000313" key="2">
    <source>
        <dbReference type="EMBL" id="MDK5169086.1"/>
    </source>
</evidence>
<gene>
    <name evidence="2" type="ORF">P9921_01085</name>
</gene>
<dbReference type="EMBL" id="JARTOI010000001">
    <property type="protein sequence ID" value="MDK5169086.1"/>
    <property type="molecule type" value="Genomic_DNA"/>
</dbReference>
<reference evidence="2" key="1">
    <citation type="submission" date="2023-01" db="EMBL/GenBank/DDBJ databases">
        <title>Genomic dissection of endemic carbapenem resistance: metallo-beta-lactamase gene dissemination through clonal, plasmid and integron transfer pathways.</title>
        <authorList>
            <person name="Macesic N."/>
        </authorList>
    </citation>
    <scope>NUCLEOTIDE SEQUENCE</scope>
    <source>
        <strain evidence="2">CPO382</strain>
    </source>
</reference>
<comment type="caution">
    <text evidence="2">The sequence shown here is derived from an EMBL/GenBank/DDBJ whole genome shotgun (WGS) entry which is preliminary data.</text>
</comment>
<accession>A0ABT7G5P5</accession>
<evidence type="ECO:0000256" key="1">
    <source>
        <dbReference type="SAM" id="SignalP"/>
    </source>
</evidence>
<feature type="chain" id="PRO_5046272585" evidence="1">
    <location>
        <begin position="19"/>
        <end position="102"/>
    </location>
</feature>
<dbReference type="Proteomes" id="UP001174748">
    <property type="component" value="Unassembled WGS sequence"/>
</dbReference>
<organism evidence="2 3">
    <name type="scientific">Serratia nevei</name>
    <dbReference type="NCBI Taxonomy" id="2703794"/>
    <lineage>
        <taxon>Bacteria</taxon>
        <taxon>Pseudomonadati</taxon>
        <taxon>Pseudomonadota</taxon>
        <taxon>Gammaproteobacteria</taxon>
        <taxon>Enterobacterales</taxon>
        <taxon>Yersiniaceae</taxon>
        <taxon>Serratia</taxon>
    </lineage>
</organism>
<sequence>MSKLLAILLAATATTAFAADTTYTVAQAQAELSKLPCVDAEVWEQPGQCNRGQSDCTSLTTKDGAQTILNSYKTENVKVVIKNTGKMCSVLIMDKSFKWDTK</sequence>
<name>A0ABT7G5P5_9GAMM</name>
<proteinExistence type="predicted"/>
<keyword evidence="3" id="KW-1185">Reference proteome</keyword>
<dbReference type="RefSeq" id="WP_285098053.1">
    <property type="nucleotide sequence ID" value="NZ_JARTOI010000001.1"/>
</dbReference>
<keyword evidence="1" id="KW-0732">Signal</keyword>